<proteinExistence type="predicted"/>
<evidence type="ECO:0000256" key="1">
    <source>
        <dbReference type="RuleBase" id="RU363021"/>
    </source>
</evidence>
<reference evidence="2 3" key="1">
    <citation type="submission" date="2024-05" db="EMBL/GenBank/DDBJ databases">
        <title>Long read based assembly of the Candida bracarensis genome reveals expanded adhesin content.</title>
        <authorList>
            <person name="Marcet-Houben M."/>
            <person name="Ksiezopolska E."/>
            <person name="Gabaldon T."/>
        </authorList>
    </citation>
    <scope>NUCLEOTIDE SEQUENCE [LARGE SCALE GENOMIC DNA]</scope>
    <source>
        <strain evidence="2 3">CBM6</strain>
    </source>
</reference>
<dbReference type="EMBL" id="JBEVYD010000009">
    <property type="protein sequence ID" value="KAL3230678.1"/>
    <property type="molecule type" value="Genomic_DNA"/>
</dbReference>
<dbReference type="InterPro" id="IPR019166">
    <property type="entry name" value="MIC26/MIC27"/>
</dbReference>
<evidence type="ECO:0000313" key="2">
    <source>
        <dbReference type="EMBL" id="KAL3230678.1"/>
    </source>
</evidence>
<accession>A0ABR4NR38</accession>
<dbReference type="InterPro" id="IPR033181">
    <property type="entry name" value="Mic26_fungi"/>
</dbReference>
<sequence length="244" mass="27566">MGVDFYREVDLVKEQVVPPEGEIVPSSQAKEAVGEPVREGKDVTGKLSRKFVKLIGDNELVDGISVRNPPYMVKFFERNRTRIASKIDKATEKVERASKKYYDNEYRITSTVAGLRAEKKEEFIPGLTYTAVAFMSGSVLTRNKNILYRLTAPLILGTTCLAFVLPGTFTNVKKLCHDIEKKNFPAFTAQQDSIYNRILSGFYRSVDFCSRSYKSVNKSLDKAQNVVQDWTGLNVEKEIGKKNI</sequence>
<comment type="subcellular location">
    <subcellularLocation>
        <location evidence="1">Mitochondrion inner membrane</location>
    </subcellularLocation>
</comment>
<keyword evidence="1" id="KW-0999">Mitochondrion inner membrane</keyword>
<organism evidence="2 3">
    <name type="scientific">Nakaseomyces bracarensis</name>
    <dbReference type="NCBI Taxonomy" id="273131"/>
    <lineage>
        <taxon>Eukaryota</taxon>
        <taxon>Fungi</taxon>
        <taxon>Dikarya</taxon>
        <taxon>Ascomycota</taxon>
        <taxon>Saccharomycotina</taxon>
        <taxon>Saccharomycetes</taxon>
        <taxon>Saccharomycetales</taxon>
        <taxon>Saccharomycetaceae</taxon>
        <taxon>Nakaseomyces</taxon>
    </lineage>
</organism>
<protein>
    <recommendedName>
        <fullName evidence="1">MICOS complex subunit</fullName>
    </recommendedName>
</protein>
<name>A0ABR4NR38_9SACH</name>
<keyword evidence="3" id="KW-1185">Reference proteome</keyword>
<gene>
    <name evidence="2" type="ORF">RNJ44_01127</name>
</gene>
<dbReference type="Pfam" id="PF09769">
    <property type="entry name" value="ApoO"/>
    <property type="match status" value="1"/>
</dbReference>
<dbReference type="PANTHER" id="PTHR28268">
    <property type="entry name" value="MICOS SUBUNIT MIC26"/>
    <property type="match status" value="1"/>
</dbReference>
<comment type="caution">
    <text evidence="2">The sequence shown here is derived from an EMBL/GenBank/DDBJ whole genome shotgun (WGS) entry which is preliminary data.</text>
</comment>
<comment type="subunit">
    <text evidence="1">Component of the mitochondrial contact site and cristae organizing system (MICOS) complex.</text>
</comment>
<evidence type="ECO:0000313" key="3">
    <source>
        <dbReference type="Proteomes" id="UP001623330"/>
    </source>
</evidence>
<keyword evidence="1" id="KW-0496">Mitochondrion</keyword>
<comment type="function">
    <text evidence="1">Component of the MICOS complex, a large protein complex of the mitochondrial inner membrane that plays crucial roles in the maintenance of crista junctions, inner membrane architecture, and formation of contact sites to the outer membrane.</text>
</comment>
<keyword evidence="1" id="KW-0472">Membrane</keyword>
<dbReference type="Proteomes" id="UP001623330">
    <property type="component" value="Unassembled WGS sequence"/>
</dbReference>
<dbReference type="PANTHER" id="PTHR28268:SF1">
    <property type="entry name" value="MICOS SUBUNIT MIC26"/>
    <property type="match status" value="1"/>
</dbReference>